<protein>
    <recommendedName>
        <fullName evidence="3">DUF2380 domain-containing protein</fullName>
    </recommendedName>
</protein>
<dbReference type="AlphaFoldDB" id="A0A1M7UA39"/>
<keyword evidence="2" id="KW-1185">Reference proteome</keyword>
<accession>A0A1M7UA39</accession>
<gene>
    <name evidence="1" type="ORF">SAMN05444170_4125</name>
</gene>
<dbReference type="Proteomes" id="UP000184096">
    <property type="component" value="Chromosome I"/>
</dbReference>
<dbReference type="Pfam" id="PF11684">
    <property type="entry name" value="DUF3280"/>
    <property type="match status" value="1"/>
</dbReference>
<sequence length="172" mass="19020">MTGRASGIATFGAAAALLSQMIQLSPGFSAAPLTVAVADFDYFDTSGEVRDQRAEHRARMLRFTELLRESLSSQGDYHVQPLECTDPPCTPINMQPARFIDASRRSGARFVVYGGIHKMSTLVQWGDIQLLDLEADKVLFRQNVTFRGDTDEAYRRAAAFVSGSVRDALEKR</sequence>
<evidence type="ECO:0000313" key="1">
    <source>
        <dbReference type="EMBL" id="SHN79788.1"/>
    </source>
</evidence>
<evidence type="ECO:0000313" key="2">
    <source>
        <dbReference type="Proteomes" id="UP000184096"/>
    </source>
</evidence>
<proteinExistence type="predicted"/>
<dbReference type="EMBL" id="LT670849">
    <property type="protein sequence ID" value="SHN79788.1"/>
    <property type="molecule type" value="Genomic_DNA"/>
</dbReference>
<dbReference type="InterPro" id="IPR021698">
    <property type="entry name" value="DUF3280"/>
</dbReference>
<reference evidence="2" key="1">
    <citation type="submission" date="2016-11" db="EMBL/GenBank/DDBJ databases">
        <authorList>
            <person name="Varghese N."/>
            <person name="Submissions S."/>
        </authorList>
    </citation>
    <scope>NUCLEOTIDE SEQUENCE [LARGE SCALE GENOMIC DNA]</scope>
    <source>
        <strain evidence="2">GAS401</strain>
    </source>
</reference>
<name>A0A1M7UA39_9BRAD</name>
<organism evidence="1 2">
    <name type="scientific">Bradyrhizobium erythrophlei</name>
    <dbReference type="NCBI Taxonomy" id="1437360"/>
    <lineage>
        <taxon>Bacteria</taxon>
        <taxon>Pseudomonadati</taxon>
        <taxon>Pseudomonadota</taxon>
        <taxon>Alphaproteobacteria</taxon>
        <taxon>Hyphomicrobiales</taxon>
        <taxon>Nitrobacteraceae</taxon>
        <taxon>Bradyrhizobium</taxon>
    </lineage>
</organism>
<evidence type="ECO:0008006" key="3">
    <source>
        <dbReference type="Google" id="ProtNLM"/>
    </source>
</evidence>